<organism evidence="4 5">
    <name type="scientific">Frankia casuarinae (strain DSM 45818 / CECT 9043 / HFP020203 / CcI3)</name>
    <dbReference type="NCBI Taxonomy" id="106370"/>
    <lineage>
        <taxon>Bacteria</taxon>
        <taxon>Bacillati</taxon>
        <taxon>Actinomycetota</taxon>
        <taxon>Actinomycetes</taxon>
        <taxon>Frankiales</taxon>
        <taxon>Frankiaceae</taxon>
        <taxon>Frankia</taxon>
    </lineage>
</organism>
<proteinExistence type="predicted"/>
<gene>
    <name evidence="4" type="ordered locus">Francci3_4217</name>
</gene>
<dbReference type="eggNOG" id="ENOG5033Q9G">
    <property type="taxonomic scope" value="Bacteria"/>
</dbReference>
<dbReference type="InterPro" id="IPR027806">
    <property type="entry name" value="HARBI1_dom"/>
</dbReference>
<evidence type="ECO:0000256" key="1">
    <source>
        <dbReference type="ARBA" id="ARBA00001968"/>
    </source>
</evidence>
<evidence type="ECO:0000313" key="4">
    <source>
        <dbReference type="EMBL" id="ABD13564.1"/>
    </source>
</evidence>
<dbReference type="GO" id="GO:0046872">
    <property type="term" value="F:metal ion binding"/>
    <property type="evidence" value="ECO:0007669"/>
    <property type="project" value="UniProtKB-KW"/>
</dbReference>
<comment type="cofactor">
    <cofactor evidence="1">
        <name>a divalent metal cation</name>
        <dbReference type="ChEBI" id="CHEBI:60240"/>
    </cofactor>
</comment>
<name>Q2J578_FRACC</name>
<evidence type="ECO:0000259" key="3">
    <source>
        <dbReference type="Pfam" id="PF13359"/>
    </source>
</evidence>
<dbReference type="EMBL" id="CP000249">
    <property type="protein sequence ID" value="ABD13564.1"/>
    <property type="molecule type" value="Genomic_DNA"/>
</dbReference>
<feature type="domain" description="DDE Tnp4" evidence="3">
    <location>
        <begin position="21"/>
        <end position="179"/>
    </location>
</feature>
<dbReference type="AlphaFoldDB" id="Q2J578"/>
<dbReference type="HOGENOM" id="CLU_074104_0_0_11"/>
<dbReference type="PhylomeDB" id="Q2J578"/>
<reference evidence="4 5" key="1">
    <citation type="journal article" date="2007" name="Genome Res.">
        <title>Genome characteristics of facultatively symbiotic Frankia sp. strains reflect host range and host plant biogeography.</title>
        <authorList>
            <person name="Normand P."/>
            <person name="Lapierre P."/>
            <person name="Tisa L.S."/>
            <person name="Gogarten J.P."/>
            <person name="Alloisio N."/>
            <person name="Bagnarol E."/>
            <person name="Bassi C.A."/>
            <person name="Berry A.M."/>
            <person name="Bickhart D.M."/>
            <person name="Choisne N."/>
            <person name="Couloux A."/>
            <person name="Cournoyer B."/>
            <person name="Cruveiller S."/>
            <person name="Daubin V."/>
            <person name="Demange N."/>
            <person name="Francino M.P."/>
            <person name="Goltsman E."/>
            <person name="Huang Y."/>
            <person name="Kopp O.R."/>
            <person name="Labarre L."/>
            <person name="Lapidus A."/>
            <person name="Lavire C."/>
            <person name="Marechal J."/>
            <person name="Martinez M."/>
            <person name="Mastronunzio J.E."/>
            <person name="Mullin B.C."/>
            <person name="Niemann J."/>
            <person name="Pujic P."/>
            <person name="Rawnsley T."/>
            <person name="Rouy Z."/>
            <person name="Schenowitz C."/>
            <person name="Sellstedt A."/>
            <person name="Tavares F."/>
            <person name="Tomkins J.P."/>
            <person name="Vallenet D."/>
            <person name="Valverde C."/>
            <person name="Wall L.G."/>
            <person name="Wang Y."/>
            <person name="Medigue C."/>
            <person name="Benson D.R."/>
        </authorList>
    </citation>
    <scope>NUCLEOTIDE SEQUENCE [LARGE SCALE GENOMIC DNA]</scope>
    <source>
        <strain evidence="5">DSM 45818 / CECT 9043 / CcI3</strain>
    </source>
</reference>
<dbReference type="KEGG" id="fra:Francci3_4217"/>
<sequence>MSDLPGALLAAKAAGYDHVIVDGTVIETDRVRLPGPTPGVDLWWSAKAHNHGGNIQVVSAPDDGWPLWTSDVRPGREHDSTALRASGALPVPADWTTEVGEILTDLGYEGLRDQVTIPAKRAKGGGLTLDQQNHNRTHNPLRAVGERANALLKVTFRALRNVTLDPWKIGQITKAALVILHTEHGRTT</sequence>
<accession>Q2J578</accession>
<keyword evidence="5" id="KW-1185">Reference proteome</keyword>
<evidence type="ECO:0000256" key="2">
    <source>
        <dbReference type="ARBA" id="ARBA00022723"/>
    </source>
</evidence>
<dbReference type="STRING" id="106370.Francci3_4217"/>
<keyword evidence="2" id="KW-0479">Metal-binding</keyword>
<dbReference type="Pfam" id="PF13359">
    <property type="entry name" value="DDE_Tnp_4"/>
    <property type="match status" value="1"/>
</dbReference>
<dbReference type="Proteomes" id="UP000001937">
    <property type="component" value="Chromosome"/>
</dbReference>
<protein>
    <submittedName>
        <fullName evidence="4">Transposase, IS4 family</fullName>
    </submittedName>
</protein>
<evidence type="ECO:0000313" key="5">
    <source>
        <dbReference type="Proteomes" id="UP000001937"/>
    </source>
</evidence>